<sequence>MTNDYGQRQCYKIVLLKKGASWLYNQYLKSKLPMKKEWNGEFTHDKYSQVA</sequence>
<dbReference type="AlphaFoldDB" id="D2U159"/>
<reference evidence="1" key="1">
    <citation type="journal article" date="2010" name="Insect Mol. Biol.">
        <title>The draft genome sequence of Arsenophonus nasoniae, son-killer bacterium of Nasonia vitripennis, reveals genes associated with virulence and symbiosis.</title>
        <authorList>
            <person name="Wilkes T."/>
            <person name="Darby A.C."/>
            <person name="Choi J."/>
            <person name="Colborne J.K."/>
            <person name="Werren J.H."/>
            <person name="Hurst G.D.D."/>
        </authorList>
    </citation>
    <scope>NUCLEOTIDE SEQUENCE</scope>
</reference>
<dbReference type="EMBL" id="FN545231">
    <property type="protein sequence ID" value="CBA74393.1"/>
    <property type="molecule type" value="Genomic_DNA"/>
</dbReference>
<name>D2U159_9GAMM</name>
<protein>
    <submittedName>
        <fullName evidence="1">Phage transcriptional regulator</fullName>
    </submittedName>
</protein>
<organism evidence="1">
    <name type="scientific">Arsenophonus nasoniae</name>
    <name type="common">son-killer infecting Nasonia vitripennis</name>
    <dbReference type="NCBI Taxonomy" id="638"/>
    <lineage>
        <taxon>Bacteria</taxon>
        <taxon>Pseudomonadati</taxon>
        <taxon>Pseudomonadota</taxon>
        <taxon>Gammaproteobacteria</taxon>
        <taxon>Enterobacterales</taxon>
        <taxon>Morganellaceae</taxon>
        <taxon>Arsenophonus</taxon>
    </lineage>
</organism>
<accession>D2U159</accession>
<proteinExistence type="predicted"/>
<gene>
    <name evidence="1" type="ORF">ARN_22650</name>
</gene>
<evidence type="ECO:0000313" key="1">
    <source>
        <dbReference type="EMBL" id="CBA74393.1"/>
    </source>
</evidence>